<dbReference type="Proteomes" id="UP000295313">
    <property type="component" value="Unassembled WGS sequence"/>
</dbReference>
<dbReference type="EMBL" id="SOEO01000002">
    <property type="protein sequence ID" value="TDX84056.1"/>
    <property type="molecule type" value="Genomic_DNA"/>
</dbReference>
<reference evidence="1 2" key="1">
    <citation type="submission" date="2019-03" db="EMBL/GenBank/DDBJ databases">
        <title>Genomic Encyclopedia of Type Strains, Phase III (KMG-III): the genomes of soil and plant-associated and newly described type strains.</title>
        <authorList>
            <person name="Whitman W."/>
        </authorList>
    </citation>
    <scope>NUCLEOTIDE SEQUENCE [LARGE SCALE GENOMIC DNA]</scope>
    <source>
        <strain evidence="1 2">CGMCC 1.12802</strain>
    </source>
</reference>
<organism evidence="1 2">
    <name type="scientific">Epilithonimonas xixisoli</name>
    <dbReference type="NCBI Taxonomy" id="1476462"/>
    <lineage>
        <taxon>Bacteria</taxon>
        <taxon>Pseudomonadati</taxon>
        <taxon>Bacteroidota</taxon>
        <taxon>Flavobacteriia</taxon>
        <taxon>Flavobacteriales</taxon>
        <taxon>Weeksellaceae</taxon>
        <taxon>Chryseobacterium group</taxon>
        <taxon>Epilithonimonas</taxon>
    </lineage>
</organism>
<keyword evidence="2" id="KW-1185">Reference proteome</keyword>
<dbReference type="AlphaFoldDB" id="A0A4V3H2H0"/>
<evidence type="ECO:0000313" key="2">
    <source>
        <dbReference type="Proteomes" id="UP000295313"/>
    </source>
</evidence>
<accession>A0A4V3H2H0</accession>
<name>A0A4V3H2H0_9FLAO</name>
<sequence>MSNENNFQGIDISKITQYDLISVFPDFQPLLVSTTENWDDDKLRVIEVFTFSNHYDISELTTKIIDYYQNIYPDIF</sequence>
<evidence type="ECO:0000313" key="1">
    <source>
        <dbReference type="EMBL" id="TDX84056.1"/>
    </source>
</evidence>
<gene>
    <name evidence="1" type="ORF">B0I22_1650</name>
</gene>
<comment type="caution">
    <text evidence="1">The sequence shown here is derived from an EMBL/GenBank/DDBJ whole genome shotgun (WGS) entry which is preliminary data.</text>
</comment>
<protein>
    <submittedName>
        <fullName evidence="1">Uncharacterized protein</fullName>
    </submittedName>
</protein>
<proteinExistence type="predicted"/>